<dbReference type="EMBL" id="KE148146">
    <property type="protein sequence ID" value="EPE10432.1"/>
    <property type="molecule type" value="Genomic_DNA"/>
</dbReference>
<keyword evidence="3" id="KW-1185">Reference proteome</keyword>
<keyword evidence="2" id="KW-0808">Transferase</keyword>
<evidence type="ECO:0000259" key="1">
    <source>
        <dbReference type="PROSITE" id="PS51186"/>
    </source>
</evidence>
<dbReference type="GO" id="GO:0016747">
    <property type="term" value="F:acyltransferase activity, transferring groups other than amino-acyl groups"/>
    <property type="evidence" value="ECO:0007669"/>
    <property type="project" value="InterPro"/>
</dbReference>
<feature type="domain" description="N-acetyltransferase" evidence="1">
    <location>
        <begin position="38"/>
        <end position="238"/>
    </location>
</feature>
<evidence type="ECO:0000313" key="3">
    <source>
        <dbReference type="Proteomes" id="UP000016923"/>
    </source>
</evidence>
<evidence type="ECO:0000313" key="2">
    <source>
        <dbReference type="EMBL" id="EPE10432.1"/>
    </source>
</evidence>
<dbReference type="Proteomes" id="UP000016923">
    <property type="component" value="Unassembled WGS sequence"/>
</dbReference>
<dbReference type="Gene3D" id="3.40.630.30">
    <property type="match status" value="1"/>
</dbReference>
<dbReference type="InterPro" id="IPR000182">
    <property type="entry name" value="GNAT_dom"/>
</dbReference>
<dbReference type="HOGENOM" id="CLU_013985_24_0_1"/>
<dbReference type="AlphaFoldDB" id="S3CC04"/>
<dbReference type="OrthoDB" id="4072826at2759"/>
<dbReference type="InterPro" id="IPR051531">
    <property type="entry name" value="N-acetyltransferase"/>
</dbReference>
<accession>S3CC04</accession>
<dbReference type="SUPFAM" id="SSF55729">
    <property type="entry name" value="Acyl-CoA N-acyltransferases (Nat)"/>
    <property type="match status" value="1"/>
</dbReference>
<dbReference type="Pfam" id="PF13302">
    <property type="entry name" value="Acetyltransf_3"/>
    <property type="match status" value="1"/>
</dbReference>
<keyword evidence="2" id="KW-0012">Acyltransferase</keyword>
<dbReference type="PROSITE" id="PS51186">
    <property type="entry name" value="GNAT"/>
    <property type="match status" value="1"/>
</dbReference>
<name>S3CC04_OPHP1</name>
<dbReference type="PANTHER" id="PTHR43792:SF1">
    <property type="entry name" value="N-ACETYLTRANSFERASE DOMAIN-CONTAINING PROTEIN"/>
    <property type="match status" value="1"/>
</dbReference>
<dbReference type="eggNOG" id="ENOG502SQ7V">
    <property type="taxonomic scope" value="Eukaryota"/>
</dbReference>
<dbReference type="OMA" id="WPEIGYM"/>
<dbReference type="PANTHER" id="PTHR43792">
    <property type="entry name" value="GNAT FAMILY, PUTATIVE (AFU_ORTHOLOGUE AFUA_3G00765)-RELATED-RELATED"/>
    <property type="match status" value="1"/>
</dbReference>
<gene>
    <name evidence="2" type="ORF">F503_05527</name>
</gene>
<dbReference type="InterPro" id="IPR016181">
    <property type="entry name" value="Acyl_CoA_acyltransferase"/>
</dbReference>
<sequence>MASQDAEETGDWVTVLTTIPTLPLPANTERPLVETERLVLRALTEDDLPVFHELRSRPRVMRFTKRGAADEDIDYTRGRLTPFLPPNDIKTFNYAICLRAAGENKLIGVGGVHLFRSSIGWPEVGYMLHDDHWGKGYATEFLHAFVKAYSALPRPDKPVPLRVTRDSLPADVGASIVGDGDDASTAPVVDEMLMATVADRNGASQKVIAKGGFEKYKSRTEPEWSNPALDVLLHYYRYLPGRAAFGSEQ</sequence>
<protein>
    <submittedName>
        <fullName evidence="2">Acyl-n-acyltransferase</fullName>
    </submittedName>
</protein>
<dbReference type="CDD" id="cd04301">
    <property type="entry name" value="NAT_SF"/>
    <property type="match status" value="1"/>
</dbReference>
<proteinExistence type="predicted"/>
<dbReference type="VEuPathDB" id="FungiDB:F503_05527"/>
<reference evidence="2 3" key="1">
    <citation type="journal article" date="2013" name="BMC Genomics">
        <title>The genome and transcriptome of the pine saprophyte Ophiostoma piceae, and a comparison with the bark beetle-associated pine pathogen Grosmannia clavigera.</title>
        <authorList>
            <person name="Haridas S."/>
            <person name="Wang Y."/>
            <person name="Lim L."/>
            <person name="Massoumi Alamouti S."/>
            <person name="Jackman S."/>
            <person name="Docking R."/>
            <person name="Robertson G."/>
            <person name="Birol I."/>
            <person name="Bohlmann J."/>
            <person name="Breuil C."/>
        </authorList>
    </citation>
    <scope>NUCLEOTIDE SEQUENCE [LARGE SCALE GENOMIC DNA]</scope>
    <source>
        <strain evidence="2 3">UAMH 11346</strain>
    </source>
</reference>
<organism evidence="2 3">
    <name type="scientific">Ophiostoma piceae (strain UAMH 11346)</name>
    <name type="common">Sap stain fungus</name>
    <dbReference type="NCBI Taxonomy" id="1262450"/>
    <lineage>
        <taxon>Eukaryota</taxon>
        <taxon>Fungi</taxon>
        <taxon>Dikarya</taxon>
        <taxon>Ascomycota</taxon>
        <taxon>Pezizomycotina</taxon>
        <taxon>Sordariomycetes</taxon>
        <taxon>Sordariomycetidae</taxon>
        <taxon>Ophiostomatales</taxon>
        <taxon>Ophiostomataceae</taxon>
        <taxon>Ophiostoma</taxon>
    </lineage>
</organism>